<organism evidence="2 3">
    <name type="scientific">Geotrichum candidum</name>
    <name type="common">Oospora lactis</name>
    <name type="synonym">Dipodascus geotrichum</name>
    <dbReference type="NCBI Taxonomy" id="1173061"/>
    <lineage>
        <taxon>Eukaryota</taxon>
        <taxon>Fungi</taxon>
        <taxon>Dikarya</taxon>
        <taxon>Ascomycota</taxon>
        <taxon>Saccharomycotina</taxon>
        <taxon>Dipodascomycetes</taxon>
        <taxon>Dipodascales</taxon>
        <taxon>Dipodascaceae</taxon>
        <taxon>Geotrichum</taxon>
    </lineage>
</organism>
<feature type="region of interest" description="Disordered" evidence="1">
    <location>
        <begin position="165"/>
        <end position="237"/>
    </location>
</feature>
<name>A0A0J9XHG3_GEOCN</name>
<dbReference type="EMBL" id="CCBN010000015">
    <property type="protein sequence ID" value="CDO56377.1"/>
    <property type="molecule type" value="Genomic_DNA"/>
</dbReference>
<comment type="caution">
    <text evidence="2">The sequence shown here is derived from an EMBL/GenBank/DDBJ whole genome shotgun (WGS) entry which is preliminary data.</text>
</comment>
<feature type="compositionally biased region" description="Basic and acidic residues" evidence="1">
    <location>
        <begin position="111"/>
        <end position="127"/>
    </location>
</feature>
<feature type="compositionally biased region" description="Low complexity" evidence="1">
    <location>
        <begin position="165"/>
        <end position="178"/>
    </location>
</feature>
<feature type="compositionally biased region" description="Low complexity" evidence="1">
    <location>
        <begin position="28"/>
        <end position="51"/>
    </location>
</feature>
<feature type="compositionally biased region" description="Basic residues" evidence="1">
    <location>
        <begin position="186"/>
        <end position="198"/>
    </location>
</feature>
<protein>
    <submittedName>
        <fullName evidence="2">Uncharacterized protein</fullName>
    </submittedName>
</protein>
<dbReference type="AlphaFoldDB" id="A0A0J9XHG3"/>
<dbReference type="Proteomes" id="UP000242525">
    <property type="component" value="Unassembled WGS sequence"/>
</dbReference>
<feature type="region of interest" description="Disordered" evidence="1">
    <location>
        <begin position="1"/>
        <end position="52"/>
    </location>
</feature>
<evidence type="ECO:0000313" key="3">
    <source>
        <dbReference type="Proteomes" id="UP000242525"/>
    </source>
</evidence>
<evidence type="ECO:0000256" key="1">
    <source>
        <dbReference type="SAM" id="MobiDB-lite"/>
    </source>
</evidence>
<keyword evidence="3" id="KW-1185">Reference proteome</keyword>
<evidence type="ECO:0000313" key="2">
    <source>
        <dbReference type="EMBL" id="CDO56377.1"/>
    </source>
</evidence>
<feature type="region of interest" description="Disordered" evidence="1">
    <location>
        <begin position="74"/>
        <end position="127"/>
    </location>
</feature>
<proteinExistence type="predicted"/>
<sequence>MSKVPFPRRNSDLLNIPKDIESIHQNESPISRHASISSTSSGNNTGYTSTYLDDRVSPEFHDYAYNRGLSESRKSVDANSFEAPKSPTAPAIETLDDISASPRHSIASSEDIDRSLSKTPEKHSERSWNLKDQCFNYEQYKQQIYNKVLFGRDRFRKTWHDYRFGASDSGDSGNSAESHNNGTGNQHHHRHEHRRHSRQNSIEDPAITASGPATSASGPATSASPPSPTTSTDSPRT</sequence>
<gene>
    <name evidence="2" type="ORF">BN980_GECA15s00279g</name>
</gene>
<accession>A0A0J9XHG3</accession>
<feature type="compositionally biased region" description="Low complexity" evidence="1">
    <location>
        <begin position="205"/>
        <end position="237"/>
    </location>
</feature>
<reference evidence="2" key="1">
    <citation type="submission" date="2014-03" db="EMBL/GenBank/DDBJ databases">
        <authorList>
            <person name="Casaregola S."/>
        </authorList>
    </citation>
    <scope>NUCLEOTIDE SEQUENCE [LARGE SCALE GENOMIC DNA]</scope>
    <source>
        <strain evidence="2">CLIB 918</strain>
    </source>
</reference>